<keyword evidence="1" id="KW-0479">Metal-binding</keyword>
<protein>
    <recommendedName>
        <fullName evidence="6">C2H2-type domain-containing protein</fullName>
    </recommendedName>
</protein>
<feature type="domain" description="C2H2-type" evidence="6">
    <location>
        <begin position="327"/>
        <end position="354"/>
    </location>
</feature>
<feature type="domain" description="C2H2-type" evidence="6">
    <location>
        <begin position="425"/>
        <end position="452"/>
    </location>
</feature>
<accession>A0A8S1A4S2</accession>
<gene>
    <name evidence="7" type="ORF">APLA_LOCUS8448</name>
</gene>
<dbReference type="GO" id="GO:0005634">
    <property type="term" value="C:nucleus"/>
    <property type="evidence" value="ECO:0007669"/>
    <property type="project" value="TreeGrafter"/>
</dbReference>
<dbReference type="Pfam" id="PF00096">
    <property type="entry name" value="zf-C2H2"/>
    <property type="match status" value="3"/>
</dbReference>
<dbReference type="OrthoDB" id="10039931at2759"/>
<dbReference type="EMBL" id="CADEBC010000507">
    <property type="protein sequence ID" value="CAB3241012.1"/>
    <property type="molecule type" value="Genomic_DNA"/>
</dbReference>
<feature type="domain" description="C2H2-type" evidence="6">
    <location>
        <begin position="455"/>
        <end position="485"/>
    </location>
</feature>
<keyword evidence="4" id="KW-0862">Zinc</keyword>
<sequence>METEDINLCCGCLCSERKMVQLEERKKKECFMQIVNEISIVQDEESFWRLPIWLCWECNAHINRFITFTKQVKKAYKWFNEYLKQVKPKSALNVQPLSQLSSQKLYNISIEIAEDIECCVTVLPVIKNENQRQPSPIPSIKDEYDNAFPDTNSDDEKLIDISKKIAKVKKKKRKKKEIAIYKEIELGAEDLEEERKLAMLKEDYVNAMFRCERCILSFPNAEDLSDHISKKHKLNASHFKCSICECSFSTEVSYNYHTNKHTRRYQCVVCSDRYPSKRGVIKHFEQTHYHGPPIELEIQNLQYEKSLKADETEDVTDNSITQPAASFPCEFCDKIFRWKTSLRKHAETHRIETGQKRKPYCEPCRLSFTTTSNLQKHVKTSSKHQIQLKLRKLTESLPADSTNPEKRQAHIEEIRSSVNSSRQMYPCPQCDKKFQWRGNLLRHVNSHVARANGELVCKPCNRTFSSIATYKQHMKISKKHVTENEFKYMCSECGKRFANKTRLKDHVDWEHLKNFVHTCSVCQKVFKSHTSLYLHRQVVHKKDNAEHLCDHCGKPFPNHAKLRSHMTALHSGSSAYKCATCGACFSWHSCLSRHARKVHPPRPTTSSQ</sequence>
<dbReference type="PROSITE" id="PS50157">
    <property type="entry name" value="ZINC_FINGER_C2H2_2"/>
    <property type="match status" value="9"/>
</dbReference>
<evidence type="ECO:0000256" key="5">
    <source>
        <dbReference type="PROSITE-ProRule" id="PRU00042"/>
    </source>
</evidence>
<dbReference type="Pfam" id="PF12874">
    <property type="entry name" value="zf-met"/>
    <property type="match status" value="1"/>
</dbReference>
<evidence type="ECO:0000256" key="1">
    <source>
        <dbReference type="ARBA" id="ARBA00022723"/>
    </source>
</evidence>
<keyword evidence="3 5" id="KW-0863">Zinc-finger</keyword>
<dbReference type="GO" id="GO:0008270">
    <property type="term" value="F:zinc ion binding"/>
    <property type="evidence" value="ECO:0007669"/>
    <property type="project" value="UniProtKB-KW"/>
</dbReference>
<dbReference type="PANTHER" id="PTHR24409">
    <property type="entry name" value="ZINC FINGER PROTEIN 142"/>
    <property type="match status" value="1"/>
</dbReference>
<organism evidence="7 8">
    <name type="scientific">Arctia plantaginis</name>
    <name type="common">Wood tiger moth</name>
    <name type="synonym">Phalaena plantaginis</name>
    <dbReference type="NCBI Taxonomy" id="874455"/>
    <lineage>
        <taxon>Eukaryota</taxon>
        <taxon>Metazoa</taxon>
        <taxon>Ecdysozoa</taxon>
        <taxon>Arthropoda</taxon>
        <taxon>Hexapoda</taxon>
        <taxon>Insecta</taxon>
        <taxon>Pterygota</taxon>
        <taxon>Neoptera</taxon>
        <taxon>Endopterygota</taxon>
        <taxon>Lepidoptera</taxon>
        <taxon>Glossata</taxon>
        <taxon>Ditrysia</taxon>
        <taxon>Noctuoidea</taxon>
        <taxon>Erebidae</taxon>
        <taxon>Arctiinae</taxon>
        <taxon>Arctia</taxon>
    </lineage>
</organism>
<evidence type="ECO:0000256" key="3">
    <source>
        <dbReference type="ARBA" id="ARBA00022771"/>
    </source>
</evidence>
<keyword evidence="2" id="KW-0677">Repeat</keyword>
<dbReference type="PANTHER" id="PTHR24409:SF295">
    <property type="entry name" value="AZ2-RELATED"/>
    <property type="match status" value="1"/>
</dbReference>
<feature type="domain" description="C2H2-type" evidence="6">
    <location>
        <begin position="488"/>
        <end position="511"/>
    </location>
</feature>
<dbReference type="SMART" id="SM00355">
    <property type="entry name" value="ZnF_C2H2"/>
    <property type="match status" value="11"/>
</dbReference>
<name>A0A8S1A4S2_ARCPL</name>
<feature type="domain" description="C2H2-type" evidence="6">
    <location>
        <begin position="576"/>
        <end position="604"/>
    </location>
</feature>
<dbReference type="GO" id="GO:0000977">
    <property type="term" value="F:RNA polymerase II transcription regulatory region sequence-specific DNA binding"/>
    <property type="evidence" value="ECO:0007669"/>
    <property type="project" value="TreeGrafter"/>
</dbReference>
<dbReference type="InterPro" id="IPR013087">
    <property type="entry name" value="Znf_C2H2_type"/>
</dbReference>
<feature type="domain" description="C2H2-type" evidence="6">
    <location>
        <begin position="265"/>
        <end position="293"/>
    </location>
</feature>
<feature type="domain" description="C2H2-type" evidence="6">
    <location>
        <begin position="239"/>
        <end position="266"/>
    </location>
</feature>
<evidence type="ECO:0000313" key="8">
    <source>
        <dbReference type="Proteomes" id="UP000494106"/>
    </source>
</evidence>
<proteinExistence type="predicted"/>
<dbReference type="GO" id="GO:0000981">
    <property type="term" value="F:DNA-binding transcription factor activity, RNA polymerase II-specific"/>
    <property type="evidence" value="ECO:0007669"/>
    <property type="project" value="TreeGrafter"/>
</dbReference>
<dbReference type="InterPro" id="IPR036236">
    <property type="entry name" value="Znf_C2H2_sf"/>
</dbReference>
<reference evidence="7 8" key="1">
    <citation type="submission" date="2020-04" db="EMBL/GenBank/DDBJ databases">
        <authorList>
            <person name="Wallbank WR R."/>
            <person name="Pardo Diaz C."/>
            <person name="Kozak K."/>
            <person name="Martin S."/>
            <person name="Jiggins C."/>
            <person name="Moest M."/>
            <person name="Warren A I."/>
            <person name="Byers J.R.P. K."/>
            <person name="Montejo-Kovacevich G."/>
            <person name="Yen C E."/>
        </authorList>
    </citation>
    <scope>NUCLEOTIDE SEQUENCE [LARGE SCALE GENOMIC DNA]</scope>
</reference>
<evidence type="ECO:0000313" key="7">
    <source>
        <dbReference type="EMBL" id="CAB3241012.1"/>
    </source>
</evidence>
<feature type="domain" description="C2H2-type" evidence="6">
    <location>
        <begin position="517"/>
        <end position="545"/>
    </location>
</feature>
<dbReference type="Gene3D" id="3.30.160.60">
    <property type="entry name" value="Classic Zinc Finger"/>
    <property type="match status" value="6"/>
</dbReference>
<feature type="domain" description="C2H2-type" evidence="6">
    <location>
        <begin position="547"/>
        <end position="575"/>
    </location>
</feature>
<keyword evidence="8" id="KW-1185">Reference proteome</keyword>
<dbReference type="SUPFAM" id="SSF57667">
    <property type="entry name" value="beta-beta-alpha zinc fingers"/>
    <property type="match status" value="4"/>
</dbReference>
<evidence type="ECO:0000259" key="6">
    <source>
        <dbReference type="PROSITE" id="PS50157"/>
    </source>
</evidence>
<comment type="caution">
    <text evidence="7">The sequence shown here is derived from an EMBL/GenBank/DDBJ whole genome shotgun (WGS) entry which is preliminary data.</text>
</comment>
<evidence type="ECO:0000256" key="2">
    <source>
        <dbReference type="ARBA" id="ARBA00022737"/>
    </source>
</evidence>
<evidence type="ECO:0000256" key="4">
    <source>
        <dbReference type="ARBA" id="ARBA00022833"/>
    </source>
</evidence>
<dbReference type="InterPro" id="IPR003604">
    <property type="entry name" value="Matrin/U1-like-C_Znf_C2H2"/>
</dbReference>
<dbReference type="AlphaFoldDB" id="A0A8S1A4S2"/>
<dbReference type="PROSITE" id="PS00028">
    <property type="entry name" value="ZINC_FINGER_C2H2_1"/>
    <property type="match status" value="9"/>
</dbReference>
<dbReference type="SMART" id="SM00451">
    <property type="entry name" value="ZnF_U1"/>
    <property type="match status" value="3"/>
</dbReference>
<dbReference type="Proteomes" id="UP000494106">
    <property type="component" value="Unassembled WGS sequence"/>
</dbReference>